<keyword evidence="1" id="KW-0472">Membrane</keyword>
<dbReference type="CDD" id="cd11586">
    <property type="entry name" value="VbhA_like"/>
    <property type="match status" value="1"/>
</dbReference>
<keyword evidence="1" id="KW-1133">Transmembrane helix</keyword>
<keyword evidence="1" id="KW-0812">Transmembrane</keyword>
<feature type="domain" description="SHOCT" evidence="2">
    <location>
        <begin position="57"/>
        <end position="80"/>
    </location>
</feature>
<dbReference type="Pfam" id="PF09851">
    <property type="entry name" value="SHOCT"/>
    <property type="match status" value="1"/>
</dbReference>
<evidence type="ECO:0000313" key="5">
    <source>
        <dbReference type="Proteomes" id="UP000037179"/>
    </source>
</evidence>
<sequence length="89" mass="9677">MMFWYGNGMSGWGYALMTVGMVVFWALVIGGFVALIRSTTTGSDTGVKPLSGPTPQQILAERYARGEIDHEEYAQRLKILESGPSGFTA</sequence>
<reference evidence="5" key="1">
    <citation type="submission" date="2015-07" db="EMBL/GenBank/DDBJ databases">
        <title>Nocardia seriolae U-1 whole genome shotgun sequence.</title>
        <authorList>
            <person name="Imajoh M."/>
            <person name="Fukumoto Y."/>
            <person name="Sukeda M."/>
            <person name="Yamane J."/>
            <person name="Yamasaki K."/>
            <person name="Shimizu M."/>
            <person name="Ohnishi K."/>
            <person name="Oshima S."/>
        </authorList>
    </citation>
    <scope>NUCLEOTIDE SEQUENCE [LARGE SCALE GENOMIC DNA]</scope>
    <source>
        <strain evidence="5">U-1</strain>
    </source>
</reference>
<feature type="transmembrane region" description="Helical" evidence="1">
    <location>
        <begin position="12"/>
        <end position="36"/>
    </location>
</feature>
<protein>
    <recommendedName>
        <fullName evidence="2">SHOCT domain-containing protein</fullName>
    </recommendedName>
</protein>
<dbReference type="KEGG" id="nsr:NS506_04402"/>
<evidence type="ECO:0000259" key="2">
    <source>
        <dbReference type="Pfam" id="PF09851"/>
    </source>
</evidence>
<name>A0A0B8NFF1_9NOCA</name>
<dbReference type="InterPro" id="IPR033788">
    <property type="entry name" value="VbhA-like"/>
</dbReference>
<dbReference type="OrthoDB" id="3748887at2"/>
<dbReference type="EMBL" id="CP017839">
    <property type="protein sequence ID" value="APA98450.1"/>
    <property type="molecule type" value="Genomic_DNA"/>
</dbReference>
<dbReference type="EMBL" id="BBYQ01000081">
    <property type="protein sequence ID" value="GAP30455.1"/>
    <property type="molecule type" value="Genomic_DNA"/>
</dbReference>
<organism evidence="4 5">
    <name type="scientific">Nocardia seriolae</name>
    <dbReference type="NCBI Taxonomy" id="37332"/>
    <lineage>
        <taxon>Bacteria</taxon>
        <taxon>Bacillati</taxon>
        <taxon>Actinomycetota</taxon>
        <taxon>Actinomycetes</taxon>
        <taxon>Mycobacteriales</taxon>
        <taxon>Nocardiaceae</taxon>
        <taxon>Nocardia</taxon>
    </lineage>
</organism>
<proteinExistence type="predicted"/>
<accession>A0A0B8NFF1</accession>
<evidence type="ECO:0000313" key="4">
    <source>
        <dbReference type="EMBL" id="GAP30455.1"/>
    </source>
</evidence>
<evidence type="ECO:0000313" key="6">
    <source>
        <dbReference type="Proteomes" id="UP000180166"/>
    </source>
</evidence>
<dbReference type="RefSeq" id="WP_033089142.1">
    <property type="nucleotide sequence ID" value="NZ_AP017900.1"/>
</dbReference>
<dbReference type="GeneID" id="93375116"/>
<keyword evidence="5" id="KW-1185">Reference proteome</keyword>
<dbReference type="Proteomes" id="UP000037179">
    <property type="component" value="Unassembled WGS sequence"/>
</dbReference>
<reference evidence="3 6" key="3">
    <citation type="submission" date="2016-10" db="EMBL/GenBank/DDBJ databases">
        <title>Genome sequence of Nocardia seriolae strain EM150506, isolated from Anguila japonica.</title>
        <authorList>
            <person name="Han H.-J."/>
        </authorList>
    </citation>
    <scope>NUCLEOTIDE SEQUENCE [LARGE SCALE GENOMIC DNA]</scope>
    <source>
        <strain evidence="3 6">EM150506</strain>
    </source>
</reference>
<dbReference type="Proteomes" id="UP000180166">
    <property type="component" value="Chromosome"/>
</dbReference>
<gene>
    <name evidence="3" type="ORF">NS506_04402</name>
    <name evidence="4" type="ORF">NSK11_contig00081-0004</name>
</gene>
<dbReference type="InterPro" id="IPR018649">
    <property type="entry name" value="SHOCT"/>
</dbReference>
<evidence type="ECO:0000313" key="3">
    <source>
        <dbReference type="EMBL" id="APA98450.1"/>
    </source>
</evidence>
<reference evidence="4 5" key="2">
    <citation type="journal article" date="2016" name="Genome Announc.">
        <title>Draft Genome Sequence of Erythromycin- and Oxytetracycline-Sensitive Nocardia seriolae Strain U-1 (NBRC 110359).</title>
        <authorList>
            <person name="Imajoh M."/>
            <person name="Sukeda M."/>
            <person name="Shimizu M."/>
            <person name="Yamane J."/>
            <person name="Ohnishi K."/>
            <person name="Oshima S."/>
        </authorList>
    </citation>
    <scope>NUCLEOTIDE SEQUENCE [LARGE SCALE GENOMIC DNA]</scope>
    <source>
        <strain evidence="4 5">U-1</strain>
    </source>
</reference>
<evidence type="ECO:0000256" key="1">
    <source>
        <dbReference type="SAM" id="Phobius"/>
    </source>
</evidence>
<dbReference type="AlphaFoldDB" id="A0A0B8NFF1"/>